<comment type="caution">
    <text evidence="2">The sequence shown here is derived from an EMBL/GenBank/DDBJ whole genome shotgun (WGS) entry which is preliminary data.</text>
</comment>
<evidence type="ECO:0000313" key="2">
    <source>
        <dbReference type="EMBL" id="KAK3358584.1"/>
    </source>
</evidence>
<proteinExistence type="predicted"/>
<feature type="region of interest" description="Disordered" evidence="1">
    <location>
        <begin position="1"/>
        <end position="29"/>
    </location>
</feature>
<dbReference type="CDD" id="cd09271">
    <property type="entry name" value="RNase_H2-C"/>
    <property type="match status" value="1"/>
</dbReference>
<dbReference type="EMBL" id="JAULSN010000015">
    <property type="protein sequence ID" value="KAK3358584.1"/>
    <property type="molecule type" value="Genomic_DNA"/>
</dbReference>
<keyword evidence="3" id="KW-1185">Reference proteome</keyword>
<dbReference type="PANTHER" id="PTHR47204">
    <property type="entry name" value="OS02G0168900 PROTEIN"/>
    <property type="match status" value="1"/>
</dbReference>
<dbReference type="Gene3D" id="2.40.128.680">
    <property type="match status" value="1"/>
</dbReference>
<dbReference type="InterPro" id="IPR013924">
    <property type="entry name" value="RNase_H2_suC"/>
</dbReference>
<gene>
    <name evidence="2" type="ORF">B0T24DRAFT_685400</name>
</gene>
<dbReference type="Pfam" id="PF08615">
    <property type="entry name" value="RNase_H2_suC"/>
    <property type="match status" value="1"/>
</dbReference>
<organism evidence="2 3">
    <name type="scientific">Lasiosphaeria ovina</name>
    <dbReference type="NCBI Taxonomy" id="92902"/>
    <lineage>
        <taxon>Eukaryota</taxon>
        <taxon>Fungi</taxon>
        <taxon>Dikarya</taxon>
        <taxon>Ascomycota</taxon>
        <taxon>Pezizomycotina</taxon>
        <taxon>Sordariomycetes</taxon>
        <taxon>Sordariomycetidae</taxon>
        <taxon>Sordariales</taxon>
        <taxon>Lasiosphaeriaceae</taxon>
        <taxon>Lasiosphaeria</taxon>
    </lineage>
</organism>
<dbReference type="AlphaFoldDB" id="A0AAE0JS32"/>
<dbReference type="GO" id="GO:0032299">
    <property type="term" value="C:ribonuclease H2 complex"/>
    <property type="evidence" value="ECO:0007669"/>
    <property type="project" value="InterPro"/>
</dbReference>
<dbReference type="Proteomes" id="UP001287356">
    <property type="component" value="Unassembled WGS sequence"/>
</dbReference>
<dbReference type="GO" id="GO:0006401">
    <property type="term" value="P:RNA catabolic process"/>
    <property type="evidence" value="ECO:0007669"/>
    <property type="project" value="InterPro"/>
</dbReference>
<evidence type="ECO:0000256" key="1">
    <source>
        <dbReference type="SAM" id="MobiDB-lite"/>
    </source>
</evidence>
<protein>
    <submittedName>
        <fullName evidence="2">Ribonuclease H2 non-catalytic subunit-domain-containing protein</fullName>
    </submittedName>
</protein>
<accession>A0AAE0JS32</accession>
<dbReference type="PANTHER" id="PTHR47204:SF1">
    <property type="entry name" value="RIBONUCLEASE H2 SUBUNIT C"/>
    <property type="match status" value="1"/>
</dbReference>
<evidence type="ECO:0000313" key="3">
    <source>
        <dbReference type="Proteomes" id="UP001287356"/>
    </source>
</evidence>
<sequence>MASQKQQPMVRLERDATTTGPTQKATPHLLPCRVHHTGSVEPVQSFWKPTQGEDGTSTAYFRGRKLVGKKVALPEGYRGLVAVARDGLQKEATEPDVDDMERDDGLAAAAGKTKTSSLFVQSEFDDMVVWSHEATVDGAADPYVRGVEEWLTLADQIHSFPAPTSDK</sequence>
<reference evidence="2" key="1">
    <citation type="journal article" date="2023" name="Mol. Phylogenet. Evol.">
        <title>Genome-scale phylogeny and comparative genomics of the fungal order Sordariales.</title>
        <authorList>
            <person name="Hensen N."/>
            <person name="Bonometti L."/>
            <person name="Westerberg I."/>
            <person name="Brannstrom I.O."/>
            <person name="Guillou S."/>
            <person name="Cros-Aarteil S."/>
            <person name="Calhoun S."/>
            <person name="Haridas S."/>
            <person name="Kuo A."/>
            <person name="Mondo S."/>
            <person name="Pangilinan J."/>
            <person name="Riley R."/>
            <person name="LaButti K."/>
            <person name="Andreopoulos B."/>
            <person name="Lipzen A."/>
            <person name="Chen C."/>
            <person name="Yan M."/>
            <person name="Daum C."/>
            <person name="Ng V."/>
            <person name="Clum A."/>
            <person name="Steindorff A."/>
            <person name="Ohm R.A."/>
            <person name="Martin F."/>
            <person name="Silar P."/>
            <person name="Natvig D.O."/>
            <person name="Lalanne C."/>
            <person name="Gautier V."/>
            <person name="Ament-Velasquez S.L."/>
            <person name="Kruys A."/>
            <person name="Hutchinson M.I."/>
            <person name="Powell A.J."/>
            <person name="Barry K."/>
            <person name="Miller A.N."/>
            <person name="Grigoriev I.V."/>
            <person name="Debuchy R."/>
            <person name="Gladieux P."/>
            <person name="Hiltunen Thoren M."/>
            <person name="Johannesson H."/>
        </authorList>
    </citation>
    <scope>NUCLEOTIDE SEQUENCE</scope>
    <source>
        <strain evidence="2">CBS 958.72</strain>
    </source>
</reference>
<name>A0AAE0JS32_9PEZI</name>
<reference evidence="2" key="2">
    <citation type="submission" date="2023-06" db="EMBL/GenBank/DDBJ databases">
        <authorList>
            <consortium name="Lawrence Berkeley National Laboratory"/>
            <person name="Haridas S."/>
            <person name="Hensen N."/>
            <person name="Bonometti L."/>
            <person name="Westerberg I."/>
            <person name="Brannstrom I.O."/>
            <person name="Guillou S."/>
            <person name="Cros-Aarteil S."/>
            <person name="Calhoun S."/>
            <person name="Kuo A."/>
            <person name="Mondo S."/>
            <person name="Pangilinan J."/>
            <person name="Riley R."/>
            <person name="Labutti K."/>
            <person name="Andreopoulos B."/>
            <person name="Lipzen A."/>
            <person name="Chen C."/>
            <person name="Yanf M."/>
            <person name="Daum C."/>
            <person name="Ng V."/>
            <person name="Clum A."/>
            <person name="Steindorff A."/>
            <person name="Ohm R."/>
            <person name="Martin F."/>
            <person name="Silar P."/>
            <person name="Natvig D."/>
            <person name="Lalanne C."/>
            <person name="Gautier V."/>
            <person name="Ament-Velasquez S.L."/>
            <person name="Kruys A."/>
            <person name="Hutchinson M.I."/>
            <person name="Powell A.J."/>
            <person name="Barry K."/>
            <person name="Miller A.N."/>
            <person name="Grigoriev I.V."/>
            <person name="Debuchy R."/>
            <person name="Gladieux P."/>
            <person name="Thoren M.H."/>
            <person name="Johannesson H."/>
        </authorList>
    </citation>
    <scope>NUCLEOTIDE SEQUENCE</scope>
    <source>
        <strain evidence="2">CBS 958.72</strain>
    </source>
</reference>